<sequence>MLKAYKTELKPNEEQLFIIRKTMGVGRYVYNLFLDVNRQRYETDYWYMNAYAFSKWLNNDYLEANPTEMWIKSVHAKSIKQSIINADQAMKKFFKRQAGFPKFKSRKRDWGSFYFFKNGSKQFIDCERHRIKIPTLGWVRIKEKGYIPTDKNNFVIKSGTIKEKANRYYLSIIVEQQDTKKQVTNAEPIGIDLGVKTFAVLSTGESKPTINKLSHIRKTRKSLKRQQRKLSRRYEALKIRKFKMKRGESATEFNLDKQKLKVQKLHQHLTNITKDHHNKFVHELATTKPSYIAIEDLNVKGMMKNRHLSKAVAQQGFYDFRIRLTNKCKELGISLHVVNRFESTSKICHNCGHKKIDLKLSDRIYHCDNCGYTTDRDYNAALNIRDTQNFKLAL</sequence>
<evidence type="ECO:0000259" key="9">
    <source>
        <dbReference type="Pfam" id="PF07282"/>
    </source>
</evidence>
<evidence type="ECO:0000256" key="3">
    <source>
        <dbReference type="ARBA" id="ARBA00022578"/>
    </source>
</evidence>
<dbReference type="AlphaFoldDB" id="A0A1I2TKC1"/>
<dbReference type="EMBL" id="FOOY01000016">
    <property type="protein sequence ID" value="SFG65263.1"/>
    <property type="molecule type" value="Genomic_DNA"/>
</dbReference>
<evidence type="ECO:0000256" key="2">
    <source>
        <dbReference type="ARBA" id="ARBA00011044"/>
    </source>
</evidence>
<dbReference type="Proteomes" id="UP000198752">
    <property type="component" value="Unassembled WGS sequence"/>
</dbReference>
<feature type="domain" description="Cas12f1-like TNB" evidence="9">
    <location>
        <begin position="317"/>
        <end position="384"/>
    </location>
</feature>
<reference evidence="12" key="1">
    <citation type="submission" date="2016-10" db="EMBL/GenBank/DDBJ databases">
        <authorList>
            <person name="Varghese N."/>
            <person name="Submissions S."/>
        </authorList>
    </citation>
    <scope>NUCLEOTIDE SEQUENCE [LARGE SCALE GENOMIC DNA]</scope>
    <source>
        <strain evidence="12">ATCC 700379</strain>
    </source>
</reference>
<dbReference type="InterPro" id="IPR001959">
    <property type="entry name" value="Transposase"/>
</dbReference>
<protein>
    <submittedName>
        <fullName evidence="11">Putative transposase</fullName>
    </submittedName>
</protein>
<keyword evidence="7" id="KW-0233">DNA recombination</keyword>
<dbReference type="NCBIfam" id="NF040570">
    <property type="entry name" value="guided_TnpB"/>
    <property type="match status" value="1"/>
</dbReference>
<evidence type="ECO:0000256" key="6">
    <source>
        <dbReference type="ARBA" id="ARBA00023125"/>
    </source>
</evidence>
<dbReference type="Pfam" id="PF01385">
    <property type="entry name" value="OrfB_IS605"/>
    <property type="match status" value="1"/>
</dbReference>
<keyword evidence="12" id="KW-1185">Reference proteome</keyword>
<dbReference type="InterPro" id="IPR010095">
    <property type="entry name" value="Cas12f1-like_TNB"/>
</dbReference>
<evidence type="ECO:0000256" key="7">
    <source>
        <dbReference type="ARBA" id="ARBA00023172"/>
    </source>
</evidence>
<keyword evidence="4" id="KW-0479">Metal-binding</keyword>
<evidence type="ECO:0000256" key="4">
    <source>
        <dbReference type="ARBA" id="ARBA00022723"/>
    </source>
</evidence>
<organism evidence="11 12">
    <name type="scientific">Sporolactobacillus nakayamae</name>
    <dbReference type="NCBI Taxonomy" id="269670"/>
    <lineage>
        <taxon>Bacteria</taxon>
        <taxon>Bacillati</taxon>
        <taxon>Bacillota</taxon>
        <taxon>Bacilli</taxon>
        <taxon>Bacillales</taxon>
        <taxon>Sporolactobacillaceae</taxon>
        <taxon>Sporolactobacillus</taxon>
    </lineage>
</organism>
<dbReference type="PANTHER" id="PTHR30405:SF25">
    <property type="entry name" value="RNA-GUIDED DNA ENDONUCLEASE INSQ-RELATED"/>
    <property type="match status" value="1"/>
</dbReference>
<dbReference type="STRING" id="269670.SAMN02982927_02345"/>
<dbReference type="Pfam" id="PF12323">
    <property type="entry name" value="HTH_OrfB_IS605"/>
    <property type="match status" value="1"/>
</dbReference>
<evidence type="ECO:0000256" key="1">
    <source>
        <dbReference type="ARBA" id="ARBA00008761"/>
    </source>
</evidence>
<evidence type="ECO:0000313" key="11">
    <source>
        <dbReference type="EMBL" id="SFG65263.1"/>
    </source>
</evidence>
<dbReference type="Pfam" id="PF07282">
    <property type="entry name" value="Cas12f1-like_TNB"/>
    <property type="match status" value="1"/>
</dbReference>
<dbReference type="GO" id="GO:0006310">
    <property type="term" value="P:DNA recombination"/>
    <property type="evidence" value="ECO:0007669"/>
    <property type="project" value="UniProtKB-KW"/>
</dbReference>
<feature type="domain" description="Transposase putative helix-turn-helix" evidence="10">
    <location>
        <begin position="1"/>
        <end position="43"/>
    </location>
</feature>
<name>A0A1I2TKC1_9BACL</name>
<keyword evidence="6" id="KW-0238">DNA-binding</keyword>
<evidence type="ECO:0000259" key="10">
    <source>
        <dbReference type="Pfam" id="PF12323"/>
    </source>
</evidence>
<keyword evidence="3" id="KW-0815">Transposition</keyword>
<dbReference type="PANTHER" id="PTHR30405">
    <property type="entry name" value="TRANSPOSASE"/>
    <property type="match status" value="1"/>
</dbReference>
<evidence type="ECO:0000259" key="8">
    <source>
        <dbReference type="Pfam" id="PF01385"/>
    </source>
</evidence>
<comment type="similarity">
    <text evidence="2">In the N-terminal section; belongs to the transposase 2 family.</text>
</comment>
<dbReference type="InterPro" id="IPR021027">
    <property type="entry name" value="Transposase_put_HTH"/>
</dbReference>
<keyword evidence="5" id="KW-0862">Zinc</keyword>
<accession>A0A1I2TKC1</accession>
<dbReference type="InterPro" id="IPR051399">
    <property type="entry name" value="RNA-guided_DNA_endo/Transpos"/>
</dbReference>
<comment type="similarity">
    <text evidence="1">In the C-terminal section; belongs to the transposase 35 family.</text>
</comment>
<evidence type="ECO:0000256" key="5">
    <source>
        <dbReference type="ARBA" id="ARBA00022833"/>
    </source>
</evidence>
<dbReference type="GO" id="GO:0046872">
    <property type="term" value="F:metal ion binding"/>
    <property type="evidence" value="ECO:0007669"/>
    <property type="project" value="UniProtKB-KW"/>
</dbReference>
<evidence type="ECO:0000313" key="12">
    <source>
        <dbReference type="Proteomes" id="UP000198752"/>
    </source>
</evidence>
<dbReference type="GO" id="GO:0003677">
    <property type="term" value="F:DNA binding"/>
    <property type="evidence" value="ECO:0007669"/>
    <property type="project" value="UniProtKB-KW"/>
</dbReference>
<dbReference type="GO" id="GO:0032196">
    <property type="term" value="P:transposition"/>
    <property type="evidence" value="ECO:0007669"/>
    <property type="project" value="UniProtKB-KW"/>
</dbReference>
<dbReference type="RefSeq" id="WP_218143250.1">
    <property type="nucleotide sequence ID" value="NZ_FOOY01000016.1"/>
</dbReference>
<proteinExistence type="inferred from homology"/>
<gene>
    <name evidence="11" type="ORF">SAMN02982927_02345</name>
</gene>
<feature type="domain" description="Probable transposase IS891/IS1136/IS1341" evidence="8">
    <location>
        <begin position="171"/>
        <end position="306"/>
    </location>
</feature>